<dbReference type="GO" id="GO:0045735">
    <property type="term" value="F:nutrient reservoir activity"/>
    <property type="evidence" value="ECO:0007669"/>
    <property type="project" value="UniProtKB-UniRule"/>
</dbReference>
<dbReference type="PANTHER" id="PTHR31284:SF10">
    <property type="entry name" value="ACID PHOSPHATASE-LIKE PROTEIN"/>
    <property type="match status" value="1"/>
</dbReference>
<name>A0AAN7K0G8_9MYRT</name>
<dbReference type="EMBL" id="JAXIOK010000014">
    <property type="protein sequence ID" value="KAK4755590.1"/>
    <property type="molecule type" value="Genomic_DNA"/>
</dbReference>
<evidence type="ECO:0000313" key="5">
    <source>
        <dbReference type="EMBL" id="KAK4755590.1"/>
    </source>
</evidence>
<evidence type="ECO:0000256" key="2">
    <source>
        <dbReference type="ARBA" id="ARBA00023180"/>
    </source>
</evidence>
<comment type="caution">
    <text evidence="5">The sequence shown here is derived from an EMBL/GenBank/DDBJ whole genome shotgun (WGS) entry which is preliminary data.</text>
</comment>
<organism evidence="5 6">
    <name type="scientific">Trapa incisa</name>
    <dbReference type="NCBI Taxonomy" id="236973"/>
    <lineage>
        <taxon>Eukaryota</taxon>
        <taxon>Viridiplantae</taxon>
        <taxon>Streptophyta</taxon>
        <taxon>Embryophyta</taxon>
        <taxon>Tracheophyta</taxon>
        <taxon>Spermatophyta</taxon>
        <taxon>Magnoliopsida</taxon>
        <taxon>eudicotyledons</taxon>
        <taxon>Gunneridae</taxon>
        <taxon>Pentapetalae</taxon>
        <taxon>rosids</taxon>
        <taxon>malvids</taxon>
        <taxon>Myrtales</taxon>
        <taxon>Lythraceae</taxon>
        <taxon>Trapa</taxon>
    </lineage>
</organism>
<dbReference type="InterPro" id="IPR036412">
    <property type="entry name" value="HAD-like_sf"/>
</dbReference>
<evidence type="ECO:0000256" key="3">
    <source>
        <dbReference type="PIRNR" id="PIRNR002674"/>
    </source>
</evidence>
<dbReference type="Proteomes" id="UP001345219">
    <property type="component" value="Chromosome 8"/>
</dbReference>
<evidence type="ECO:0000256" key="1">
    <source>
        <dbReference type="ARBA" id="ARBA00022729"/>
    </source>
</evidence>
<keyword evidence="1 4" id="KW-0732">Signal</keyword>
<keyword evidence="3" id="KW-0758">Storage protein</keyword>
<evidence type="ECO:0000313" key="6">
    <source>
        <dbReference type="Proteomes" id="UP001345219"/>
    </source>
</evidence>
<dbReference type="PIRSF" id="PIRSF002674">
    <property type="entry name" value="VSP"/>
    <property type="match status" value="1"/>
</dbReference>
<keyword evidence="6" id="KW-1185">Reference proteome</keyword>
<feature type="signal peptide" evidence="4">
    <location>
        <begin position="1"/>
        <end position="21"/>
    </location>
</feature>
<evidence type="ECO:0000256" key="4">
    <source>
        <dbReference type="SAM" id="SignalP"/>
    </source>
</evidence>
<feature type="chain" id="PRO_5042993877" description="Acid phosphatase 1" evidence="4">
    <location>
        <begin position="22"/>
        <end position="257"/>
    </location>
</feature>
<dbReference type="NCBIfam" id="TIGR01675">
    <property type="entry name" value="plant-AP"/>
    <property type="match status" value="1"/>
</dbReference>
<dbReference type="AlphaFoldDB" id="A0AAN7K0G8"/>
<proteinExistence type="inferred from homology"/>
<dbReference type="SUPFAM" id="SSF56784">
    <property type="entry name" value="HAD-like"/>
    <property type="match status" value="1"/>
</dbReference>
<reference evidence="5 6" key="1">
    <citation type="journal article" date="2023" name="Hortic Res">
        <title>Pangenome of water caltrop reveals structural variations and asymmetric subgenome divergence after allopolyploidization.</title>
        <authorList>
            <person name="Zhang X."/>
            <person name="Chen Y."/>
            <person name="Wang L."/>
            <person name="Yuan Y."/>
            <person name="Fang M."/>
            <person name="Shi L."/>
            <person name="Lu R."/>
            <person name="Comes H.P."/>
            <person name="Ma Y."/>
            <person name="Chen Y."/>
            <person name="Huang G."/>
            <person name="Zhou Y."/>
            <person name="Zheng Z."/>
            <person name="Qiu Y."/>
        </authorList>
    </citation>
    <scope>NUCLEOTIDE SEQUENCE [LARGE SCALE GENOMIC DNA]</scope>
    <source>
        <tissue evidence="5">Roots</tissue>
    </source>
</reference>
<gene>
    <name evidence="5" type="ORF">SAY87_009347</name>
</gene>
<accession>A0AAN7K0G8</accession>
<evidence type="ECO:0008006" key="7">
    <source>
        <dbReference type="Google" id="ProtNLM"/>
    </source>
</evidence>
<dbReference type="InterPro" id="IPR005519">
    <property type="entry name" value="Acid_phosphat_B-like"/>
</dbReference>
<protein>
    <recommendedName>
        <fullName evidence="7">Acid phosphatase 1</fullName>
    </recommendedName>
</protein>
<keyword evidence="2" id="KW-0325">Glycoprotein</keyword>
<comment type="function">
    <text evidence="3">May function as somatic storage protein during early seedling development.</text>
</comment>
<sequence>MESRRFLFSVLLLVGLRCGAASRSVIRLYDDQSQKFLRLDDNLYCESWRFSVETNDAGKWESIPSRCQRFVEDYMTGGRYLSDSTIVADYALEFARGVQIAADGRDAWVFDIDETLLSNLPYYESHGFGSEEFNENLFDAWVDSAEAPSLLASAALYKELQQQGFKIFLLTGRSEHQRNATETNLKMAGFSNWEKLILRSSADQGKHAVIYKSEKRLELTKEGYRLHGNSGDQWSDLWGFAEAERSFKLPNPMYYIA</sequence>
<comment type="similarity">
    <text evidence="3">Belongs to the APS1/VSP family.</text>
</comment>
<dbReference type="CDD" id="cd07535">
    <property type="entry name" value="HAD_VSP"/>
    <property type="match status" value="1"/>
</dbReference>
<dbReference type="PANTHER" id="PTHR31284">
    <property type="entry name" value="ACID PHOSPHATASE-LIKE PROTEIN"/>
    <property type="match status" value="1"/>
</dbReference>
<dbReference type="Pfam" id="PF03767">
    <property type="entry name" value="Acid_phosphat_B"/>
    <property type="match status" value="1"/>
</dbReference>
<dbReference type="InterPro" id="IPR014403">
    <property type="entry name" value="APS1/VSP"/>
</dbReference>
<dbReference type="GO" id="GO:0003993">
    <property type="term" value="F:acid phosphatase activity"/>
    <property type="evidence" value="ECO:0007669"/>
    <property type="project" value="InterPro"/>
</dbReference>
<dbReference type="Gene3D" id="3.40.50.1000">
    <property type="entry name" value="HAD superfamily/HAD-like"/>
    <property type="match status" value="1"/>
</dbReference>
<dbReference type="InterPro" id="IPR023214">
    <property type="entry name" value="HAD_sf"/>
</dbReference>
<dbReference type="InterPro" id="IPR010028">
    <property type="entry name" value="Acid_phosphatase_pln"/>
</dbReference>